<dbReference type="PANTHER" id="PTHR38646">
    <property type="entry name" value="YALI0F00814P"/>
    <property type="match status" value="1"/>
</dbReference>
<feature type="transmembrane region" description="Helical" evidence="1">
    <location>
        <begin position="63"/>
        <end position="81"/>
    </location>
</feature>
<evidence type="ECO:0000313" key="3">
    <source>
        <dbReference type="Proteomes" id="UP000276215"/>
    </source>
</evidence>
<name>A0A3N4JL29_9PEZI</name>
<dbReference type="EMBL" id="ML120402">
    <property type="protein sequence ID" value="RPA97698.1"/>
    <property type="molecule type" value="Genomic_DNA"/>
</dbReference>
<accession>A0A3N4JL29</accession>
<protein>
    <recommendedName>
        <fullName evidence="4">DUF202 domain-containing protein</fullName>
    </recommendedName>
</protein>
<keyword evidence="3" id="KW-1185">Reference proteome</keyword>
<evidence type="ECO:0000313" key="2">
    <source>
        <dbReference type="EMBL" id="RPA97698.1"/>
    </source>
</evidence>
<keyword evidence="1" id="KW-1133">Transmembrane helix</keyword>
<dbReference type="AlphaFoldDB" id="A0A3N4JL29"/>
<evidence type="ECO:0000256" key="1">
    <source>
        <dbReference type="SAM" id="Phobius"/>
    </source>
</evidence>
<evidence type="ECO:0008006" key="4">
    <source>
        <dbReference type="Google" id="ProtNLM"/>
    </source>
</evidence>
<keyword evidence="1" id="KW-0812">Transmembrane</keyword>
<gene>
    <name evidence="2" type="ORF">L873DRAFT_1809512</name>
</gene>
<reference evidence="2 3" key="1">
    <citation type="journal article" date="2018" name="Nat. Ecol. Evol.">
        <title>Pezizomycetes genomes reveal the molecular basis of ectomycorrhizal truffle lifestyle.</title>
        <authorList>
            <person name="Murat C."/>
            <person name="Payen T."/>
            <person name="Noel B."/>
            <person name="Kuo A."/>
            <person name="Morin E."/>
            <person name="Chen J."/>
            <person name="Kohler A."/>
            <person name="Krizsan K."/>
            <person name="Balestrini R."/>
            <person name="Da Silva C."/>
            <person name="Montanini B."/>
            <person name="Hainaut M."/>
            <person name="Levati E."/>
            <person name="Barry K.W."/>
            <person name="Belfiori B."/>
            <person name="Cichocki N."/>
            <person name="Clum A."/>
            <person name="Dockter R.B."/>
            <person name="Fauchery L."/>
            <person name="Guy J."/>
            <person name="Iotti M."/>
            <person name="Le Tacon F."/>
            <person name="Lindquist E.A."/>
            <person name="Lipzen A."/>
            <person name="Malagnac F."/>
            <person name="Mello A."/>
            <person name="Molinier V."/>
            <person name="Miyauchi S."/>
            <person name="Poulain J."/>
            <person name="Riccioni C."/>
            <person name="Rubini A."/>
            <person name="Sitrit Y."/>
            <person name="Splivallo R."/>
            <person name="Traeger S."/>
            <person name="Wang M."/>
            <person name="Zifcakova L."/>
            <person name="Wipf D."/>
            <person name="Zambonelli A."/>
            <person name="Paolocci F."/>
            <person name="Nowrousian M."/>
            <person name="Ottonello S."/>
            <person name="Baldrian P."/>
            <person name="Spatafora J.W."/>
            <person name="Henrissat B."/>
            <person name="Nagy L.G."/>
            <person name="Aury J.M."/>
            <person name="Wincker P."/>
            <person name="Grigoriev I.V."/>
            <person name="Bonfante P."/>
            <person name="Martin F.M."/>
        </authorList>
    </citation>
    <scope>NUCLEOTIDE SEQUENCE [LARGE SCALE GENOMIC DNA]</scope>
    <source>
        <strain evidence="2 3">120613-1</strain>
    </source>
</reference>
<feature type="transmembrane region" description="Helical" evidence="1">
    <location>
        <begin position="38"/>
        <end position="57"/>
    </location>
</feature>
<dbReference type="OrthoDB" id="2555434at2759"/>
<dbReference type="Proteomes" id="UP000276215">
    <property type="component" value="Unassembled WGS sequence"/>
</dbReference>
<feature type="transmembrane region" description="Helical" evidence="1">
    <location>
        <begin position="108"/>
        <end position="131"/>
    </location>
</feature>
<organism evidence="2 3">
    <name type="scientific">Choiromyces venosus 120613-1</name>
    <dbReference type="NCBI Taxonomy" id="1336337"/>
    <lineage>
        <taxon>Eukaryota</taxon>
        <taxon>Fungi</taxon>
        <taxon>Dikarya</taxon>
        <taxon>Ascomycota</taxon>
        <taxon>Pezizomycotina</taxon>
        <taxon>Pezizomycetes</taxon>
        <taxon>Pezizales</taxon>
        <taxon>Tuberaceae</taxon>
        <taxon>Choiromyces</taxon>
    </lineage>
</organism>
<dbReference type="PANTHER" id="PTHR38646:SF1">
    <property type="entry name" value="DUF202 DOMAIN-CONTAINING PROTEIN"/>
    <property type="match status" value="1"/>
</dbReference>
<proteinExistence type="predicted"/>
<sequence>MFESTSTYTLRQHRANSVLLTQAELVEIRAAQRTFEGAYLRTALSQFSFSLIILRIFTQEFYSIGALFAVFGAFILFASLLRRRSGNRQFFRDESEGGRKKFRTSGNVGISFLPLSLPLSLVSMRLLLIFFRGVGCCGGEFD</sequence>
<keyword evidence="1" id="KW-0472">Membrane</keyword>